<dbReference type="GO" id="GO:0006071">
    <property type="term" value="P:glycerol metabolic process"/>
    <property type="evidence" value="ECO:0007669"/>
    <property type="project" value="UniProtKB-UniRule"/>
</dbReference>
<dbReference type="InterPro" id="IPR006699">
    <property type="entry name" value="GlpP"/>
</dbReference>
<dbReference type="RefSeq" id="WP_023508798.1">
    <property type="nucleotide sequence ID" value="NZ_AWTC01000001.1"/>
</dbReference>
<dbReference type="PIRSF" id="PIRSF016897">
    <property type="entry name" value="GlpP"/>
    <property type="match status" value="1"/>
</dbReference>
<proteinExistence type="predicted"/>
<evidence type="ECO:0000256" key="1">
    <source>
        <dbReference type="PIRNR" id="PIRNR016897"/>
    </source>
</evidence>
<dbReference type="Gene3D" id="3.20.20.70">
    <property type="entry name" value="Aldolase class I"/>
    <property type="match status" value="1"/>
</dbReference>
<dbReference type="InterPro" id="IPR013785">
    <property type="entry name" value="Aldolase_TIM"/>
</dbReference>
<dbReference type="Pfam" id="PF04309">
    <property type="entry name" value="G3P_antiterm"/>
    <property type="match status" value="1"/>
</dbReference>
<comment type="caution">
    <text evidence="2">The sequence shown here is derived from an EMBL/GenBank/DDBJ whole genome shotgun (WGS) entry which is preliminary data.</text>
</comment>
<sequence>MLMDGQKIIPAVNNMKSYEKLLEQPFQNLIILDSHISLIATMVQMGKQRHKHVFVHTDLIQGLKNDLPAADFICQNIRPYGIISTRGNMLEVGKKRGLVTVQRMFLLDSRSMETGYRLLNQAKPDMVELLPGLIPALIKEVISQAHVPVIAGGLIRTEHDARAALNAGASAISSSNMELWNQPWAH</sequence>
<dbReference type="Proteomes" id="UP000018296">
    <property type="component" value="Unassembled WGS sequence"/>
</dbReference>
<protein>
    <recommendedName>
        <fullName evidence="1">Glycerol uptake operon antiterminator regulatory protein</fullName>
    </recommendedName>
</protein>
<dbReference type="PANTHER" id="PTHR35787:SF1">
    <property type="entry name" value="GLYCEROL UPTAKE OPERON ANTITERMINATOR REGULATORY PROTEIN"/>
    <property type="match status" value="1"/>
</dbReference>
<evidence type="ECO:0000313" key="3">
    <source>
        <dbReference type="Proteomes" id="UP000018296"/>
    </source>
</evidence>
<dbReference type="EMBL" id="AWTC01000001">
    <property type="protein sequence ID" value="EST13617.1"/>
    <property type="molecule type" value="Genomic_DNA"/>
</dbReference>
<reference evidence="2 3" key="1">
    <citation type="journal article" date="2013" name="Genome Announc.">
        <title>Genome Sequence of Sporolactobacillus laevolacticus DSM442, an Efficient Polymer-Grade D-Lactate Producer from Agricultural Waste Cottonseed as a Nitrogen Source.</title>
        <authorList>
            <person name="Wang H."/>
            <person name="Wang L."/>
            <person name="Ju J."/>
            <person name="Yu B."/>
            <person name="Ma Y."/>
        </authorList>
    </citation>
    <scope>NUCLEOTIDE SEQUENCE [LARGE SCALE GENOMIC DNA]</scope>
    <source>
        <strain evidence="2 3">DSM 442</strain>
    </source>
</reference>
<dbReference type="STRING" id="1395513.P343_02445"/>
<name>V6J198_9BACL</name>
<gene>
    <name evidence="2" type="ORF">P343_02445</name>
</gene>
<dbReference type="OrthoDB" id="9799580at2"/>
<keyword evidence="1" id="KW-0804">Transcription</keyword>
<dbReference type="AlphaFoldDB" id="V6J198"/>
<comment type="function">
    <text evidence="1">Regulates expression of the glpD operon. In the presence of glycerol 3-phosphate (G3P) causes antitermination of transcription of glpD at the inverted repeat of the leader region to enhance its transcription. Binds and stabilizes glpD leader mRNA.</text>
</comment>
<keyword evidence="3" id="KW-1185">Reference proteome</keyword>
<keyword evidence="1" id="KW-0319">Glycerol metabolism</keyword>
<keyword evidence="1" id="KW-0805">Transcription regulation</keyword>
<evidence type="ECO:0000313" key="2">
    <source>
        <dbReference type="EMBL" id="EST13617.1"/>
    </source>
</evidence>
<dbReference type="GO" id="GO:0045893">
    <property type="term" value="P:positive regulation of DNA-templated transcription"/>
    <property type="evidence" value="ECO:0007669"/>
    <property type="project" value="TreeGrafter"/>
</dbReference>
<dbReference type="PATRIC" id="fig|1395513.3.peg.495"/>
<dbReference type="SUPFAM" id="SSF110391">
    <property type="entry name" value="GlpP-like"/>
    <property type="match status" value="1"/>
</dbReference>
<dbReference type="PANTHER" id="PTHR35787">
    <property type="entry name" value="GLYCEROL UPTAKE OPERON ANTITERMINATOR REGULATORY PROTEIN"/>
    <property type="match status" value="1"/>
</dbReference>
<dbReference type="eggNOG" id="COG1954">
    <property type="taxonomic scope" value="Bacteria"/>
</dbReference>
<dbReference type="GO" id="GO:0001072">
    <property type="term" value="F:transcription antitermination factor activity, RNA binding"/>
    <property type="evidence" value="ECO:0007669"/>
    <property type="project" value="TreeGrafter"/>
</dbReference>
<dbReference type="GO" id="GO:0003723">
    <property type="term" value="F:RNA binding"/>
    <property type="evidence" value="ECO:0007669"/>
    <property type="project" value="UniProtKB-KW"/>
</dbReference>
<keyword evidence="1" id="KW-0694">RNA-binding</keyword>
<organism evidence="2 3">
    <name type="scientific">Sporolactobacillus laevolacticus DSM 442</name>
    <dbReference type="NCBI Taxonomy" id="1395513"/>
    <lineage>
        <taxon>Bacteria</taxon>
        <taxon>Bacillati</taxon>
        <taxon>Bacillota</taxon>
        <taxon>Bacilli</taxon>
        <taxon>Bacillales</taxon>
        <taxon>Sporolactobacillaceae</taxon>
        <taxon>Sporolactobacillus</taxon>
    </lineage>
</organism>
<accession>V6J198</accession>